<organism evidence="2 3">
    <name type="scientific">Photobacterium frigidiphilum</name>
    <dbReference type="NCBI Taxonomy" id="264736"/>
    <lineage>
        <taxon>Bacteria</taxon>
        <taxon>Pseudomonadati</taxon>
        <taxon>Pseudomonadota</taxon>
        <taxon>Gammaproteobacteria</taxon>
        <taxon>Vibrionales</taxon>
        <taxon>Vibrionaceae</taxon>
        <taxon>Photobacterium</taxon>
    </lineage>
</organism>
<dbReference type="Proteomes" id="UP000240987">
    <property type="component" value="Unassembled WGS sequence"/>
</dbReference>
<dbReference type="EMBL" id="PYMJ01000063">
    <property type="protein sequence ID" value="PSU42838.1"/>
    <property type="molecule type" value="Genomic_DNA"/>
</dbReference>
<dbReference type="AlphaFoldDB" id="A0A2T3J648"/>
<protein>
    <submittedName>
        <fullName evidence="2">Uncharacterized protein</fullName>
    </submittedName>
</protein>
<dbReference type="OrthoDB" id="5918848at2"/>
<keyword evidence="1" id="KW-0472">Membrane</keyword>
<reference evidence="2 3" key="1">
    <citation type="submission" date="2018-01" db="EMBL/GenBank/DDBJ databases">
        <title>Whole genome sequencing of Histamine producing bacteria.</title>
        <authorList>
            <person name="Butler K."/>
        </authorList>
    </citation>
    <scope>NUCLEOTIDE SEQUENCE [LARGE SCALE GENOMIC DNA]</scope>
    <source>
        <strain evidence="2 3">JCM 12947</strain>
    </source>
</reference>
<evidence type="ECO:0000256" key="1">
    <source>
        <dbReference type="SAM" id="Phobius"/>
    </source>
</evidence>
<comment type="caution">
    <text evidence="2">The sequence shown here is derived from an EMBL/GenBank/DDBJ whole genome shotgun (WGS) entry which is preliminary data.</text>
</comment>
<keyword evidence="3" id="KW-1185">Reference proteome</keyword>
<sequence>MTHHLNNNETSLTDNDTLIGQKKNAHQRVFNNKQAGASLENFIFWMIAAAFVLTAIVGLYNKSMSGARNGVVKTDVGVLIAGASGWGGNNKSGISMNELCKAGSNYLTKEICGTALDGVNANPYGGDYTLAVDTNTSRVKIGITDIDPDYVTVVANDLAALSFDNCRLASGCATITVAGQNVTLIR</sequence>
<keyword evidence="1" id="KW-1133">Transmembrane helix</keyword>
<evidence type="ECO:0000313" key="2">
    <source>
        <dbReference type="EMBL" id="PSU42838.1"/>
    </source>
</evidence>
<gene>
    <name evidence="2" type="ORF">C9J12_28670</name>
</gene>
<dbReference type="RefSeq" id="WP_107246642.1">
    <property type="nucleotide sequence ID" value="NZ_PYMJ01000063.1"/>
</dbReference>
<evidence type="ECO:0000313" key="3">
    <source>
        <dbReference type="Proteomes" id="UP000240987"/>
    </source>
</evidence>
<feature type="transmembrane region" description="Helical" evidence="1">
    <location>
        <begin position="42"/>
        <end position="60"/>
    </location>
</feature>
<name>A0A2T3J648_9GAMM</name>
<accession>A0A2T3J648</accession>
<proteinExistence type="predicted"/>
<keyword evidence="1" id="KW-0812">Transmembrane</keyword>